<dbReference type="PANTHER" id="PTHR43844:SF2">
    <property type="entry name" value="SYNTHASE, VITAMIN-B12 INDEPENDENT, PUTATIVE (AFU_ORTHOLOGUE AFUA_3G12060)-RELATED"/>
    <property type="match status" value="1"/>
</dbReference>
<dbReference type="GO" id="GO:0032259">
    <property type="term" value="P:methylation"/>
    <property type="evidence" value="ECO:0007669"/>
    <property type="project" value="UniProtKB-KW"/>
</dbReference>
<proteinExistence type="predicted"/>
<dbReference type="InterPro" id="IPR038071">
    <property type="entry name" value="UROD/MetE-like_sf"/>
</dbReference>
<dbReference type="RefSeq" id="WP_029948605.1">
    <property type="nucleotide sequence ID" value="NZ_CP009761.1"/>
</dbReference>
<organism evidence="1 2">
    <name type="scientific">Parvimonas micra</name>
    <dbReference type="NCBI Taxonomy" id="33033"/>
    <lineage>
        <taxon>Bacteria</taxon>
        <taxon>Bacillati</taxon>
        <taxon>Bacillota</taxon>
        <taxon>Tissierellia</taxon>
        <taxon>Tissierellales</taxon>
        <taxon>Peptoniphilaceae</taxon>
        <taxon>Parvimonas</taxon>
    </lineage>
</organism>
<keyword evidence="2" id="KW-1185">Reference proteome</keyword>
<dbReference type="Pfam" id="PF01717">
    <property type="entry name" value="Meth_synt_2"/>
    <property type="match status" value="1"/>
</dbReference>
<dbReference type="InterPro" id="IPR002629">
    <property type="entry name" value="Met_Synth_C/arc"/>
</dbReference>
<dbReference type="Proteomes" id="UP000031386">
    <property type="component" value="Chromosome"/>
</dbReference>
<gene>
    <name evidence="1" type="ORF">NW74_05540</name>
</gene>
<dbReference type="OrthoDB" id="244285at2"/>
<sequence length="393" mass="44762">MKKTFKPFTTSLIGSLPRSKEIMALKRRLKSDVDFKKEYDELIKIETEKLVKLQEKYSIDIITNGELARDNYVSFVADRIDGVVMMNMGDMLEYIDDKQAFEQILETLDVPSVSIKNAICNGVLKYNKSLVSDEIKFLKKITTSSVKATLPGPYLMTRSMWLPALSKKFYNSKEELGKDVVKILKQEIDNLIEAGVDIIQFDEPVLTEVVFSEGKTRSFMCAALSERKDPTEELIFATNLIKCVMDYMKDKPVLSSLHVCRGNWSKDESILLKGPYTPLVPLFEETSPNILTLEFSTPRAGELDSLLSSEKIKENSILALGVINPRTDVIETAQSIIDRAREALKFISKERLWLNPDCGFATFSNRPVSTFEIIEKKFEQLQIAKNALREMYE</sequence>
<dbReference type="CDD" id="cd03311">
    <property type="entry name" value="CIMS_C_terminal_like"/>
    <property type="match status" value="1"/>
</dbReference>
<dbReference type="KEGG" id="pmic:NW74_05540"/>
<keyword evidence="1" id="KW-0808">Transferase</keyword>
<name>A0A0B4S1Y2_9FIRM</name>
<accession>A0A0B4S1Y2</accession>
<protein>
    <submittedName>
        <fullName evidence="1">5-methyltetrahydropteroyltriglutamate--homocysteine methyltransferase</fullName>
    </submittedName>
</protein>
<dbReference type="EMBL" id="CP009761">
    <property type="protein sequence ID" value="AIZ36835.1"/>
    <property type="molecule type" value="Genomic_DNA"/>
</dbReference>
<evidence type="ECO:0000313" key="1">
    <source>
        <dbReference type="EMBL" id="AIZ36835.1"/>
    </source>
</evidence>
<keyword evidence="1" id="KW-0489">Methyltransferase</keyword>
<dbReference type="GO" id="GO:0003871">
    <property type="term" value="F:5-methyltetrahydropteroyltriglutamate-homocysteine S-methyltransferase activity"/>
    <property type="evidence" value="ECO:0007669"/>
    <property type="project" value="InterPro"/>
</dbReference>
<dbReference type="PANTHER" id="PTHR43844">
    <property type="entry name" value="METHIONINE SYNTHASE"/>
    <property type="match status" value="1"/>
</dbReference>
<evidence type="ECO:0000313" key="2">
    <source>
        <dbReference type="Proteomes" id="UP000031386"/>
    </source>
</evidence>
<dbReference type="GO" id="GO:0009086">
    <property type="term" value="P:methionine biosynthetic process"/>
    <property type="evidence" value="ECO:0007669"/>
    <property type="project" value="InterPro"/>
</dbReference>
<dbReference type="AlphaFoldDB" id="A0A0B4S1Y2"/>
<reference evidence="1 2" key="1">
    <citation type="submission" date="2014-10" db="EMBL/GenBank/DDBJ databases">
        <title>Complete genome sequence of Parvimonas micra KCOM 1535 (= ChDC B708).</title>
        <authorList>
            <person name="Kook J.-K."/>
            <person name="Park S.-N."/>
            <person name="Lim Y.K."/>
            <person name="Roh H."/>
        </authorList>
    </citation>
    <scope>NUCLEOTIDE SEQUENCE [LARGE SCALE GENOMIC DNA]</scope>
    <source>
        <strain evidence="2">KCOM 1535 / ChDC B708</strain>
    </source>
</reference>
<dbReference type="STRING" id="33033.NW74_05540"/>
<dbReference type="GO" id="GO:0008270">
    <property type="term" value="F:zinc ion binding"/>
    <property type="evidence" value="ECO:0007669"/>
    <property type="project" value="InterPro"/>
</dbReference>
<dbReference type="Gene3D" id="3.20.20.210">
    <property type="match status" value="1"/>
</dbReference>
<dbReference type="SUPFAM" id="SSF51726">
    <property type="entry name" value="UROD/MetE-like"/>
    <property type="match status" value="1"/>
</dbReference>